<evidence type="ECO:0000313" key="1">
    <source>
        <dbReference type="EMBL" id="KAI8015452.1"/>
    </source>
</evidence>
<keyword evidence="2" id="KW-1185">Reference proteome</keyword>
<sequence>MGEKDVAKSAPEEKKPDAAAEGAGKKDDGPMTVVLKVDLHCEGCAKKVKRAVRNFDGVEDVKADIASHKLTVTGKVDPAKVRERVEEKTHKKVELLSPQPKKDGGGDKKPDEKSEKKPEEKKADDKKPKEPPVSTVVLKIRLHCEGCMQKIKRIISKIKGVTTVTIDGAKDLVTVIGTMDVKALAPYLKEKLRRSVEVVPPPKKEEAGGEKKDKEGGGDKKQKEGDGSEKKEGGGGEKKDGDESKATSSGDGKKSDEPKVELNKMEYSGHTPNSHYTVSVPNQGYVNQGYGMPGYNQGYINPYYNQDYSNNGYVMDYSYPPPPPPLPSYMHAPQMFSDENPNACSVM</sequence>
<reference evidence="1 2" key="1">
    <citation type="journal article" date="2022" name="Plant J.">
        <title>Chromosome-level genome of Camellia lanceoleosa provides a valuable resource for understanding genome evolution and self-incompatibility.</title>
        <authorList>
            <person name="Gong W."/>
            <person name="Xiao S."/>
            <person name="Wang L."/>
            <person name="Liao Z."/>
            <person name="Chang Y."/>
            <person name="Mo W."/>
            <person name="Hu G."/>
            <person name="Li W."/>
            <person name="Zhao G."/>
            <person name="Zhu H."/>
            <person name="Hu X."/>
            <person name="Ji K."/>
            <person name="Xiang X."/>
            <person name="Song Q."/>
            <person name="Yuan D."/>
            <person name="Jin S."/>
            <person name="Zhang L."/>
        </authorList>
    </citation>
    <scope>NUCLEOTIDE SEQUENCE [LARGE SCALE GENOMIC DNA]</scope>
    <source>
        <strain evidence="1">SQ_2022a</strain>
    </source>
</reference>
<organism evidence="1 2">
    <name type="scientific">Camellia lanceoleosa</name>
    <dbReference type="NCBI Taxonomy" id="1840588"/>
    <lineage>
        <taxon>Eukaryota</taxon>
        <taxon>Viridiplantae</taxon>
        <taxon>Streptophyta</taxon>
        <taxon>Embryophyta</taxon>
        <taxon>Tracheophyta</taxon>
        <taxon>Spermatophyta</taxon>
        <taxon>Magnoliopsida</taxon>
        <taxon>eudicotyledons</taxon>
        <taxon>Gunneridae</taxon>
        <taxon>Pentapetalae</taxon>
        <taxon>asterids</taxon>
        <taxon>Ericales</taxon>
        <taxon>Theaceae</taxon>
        <taxon>Camellia</taxon>
    </lineage>
</organism>
<dbReference type="Proteomes" id="UP001060215">
    <property type="component" value="Chromosome 4"/>
</dbReference>
<name>A0ACC0HPD6_9ERIC</name>
<accession>A0ACC0HPD6</accession>
<proteinExistence type="predicted"/>
<dbReference type="EMBL" id="CM045761">
    <property type="protein sequence ID" value="KAI8015452.1"/>
    <property type="molecule type" value="Genomic_DNA"/>
</dbReference>
<comment type="caution">
    <text evidence="1">The sequence shown here is derived from an EMBL/GenBank/DDBJ whole genome shotgun (WGS) entry which is preliminary data.</text>
</comment>
<protein>
    <submittedName>
        <fullName evidence="1">Heavy metal-associated isoprenylated plant protein 6</fullName>
    </submittedName>
</protein>
<gene>
    <name evidence="1" type="ORF">LOK49_LG05G00752</name>
</gene>
<evidence type="ECO:0000313" key="2">
    <source>
        <dbReference type="Proteomes" id="UP001060215"/>
    </source>
</evidence>